<dbReference type="EMBL" id="JAAXOX010000014">
    <property type="protein sequence ID" value="NKY24406.1"/>
    <property type="molecule type" value="Genomic_DNA"/>
</dbReference>
<evidence type="ECO:0000313" key="2">
    <source>
        <dbReference type="Proteomes" id="UP000581206"/>
    </source>
</evidence>
<comment type="caution">
    <text evidence="1">The sequence shown here is derived from an EMBL/GenBank/DDBJ whole genome shotgun (WGS) entry which is preliminary data.</text>
</comment>
<accession>A0A7X6KY94</accession>
<gene>
    <name evidence="1" type="ORF">HGA03_17230</name>
</gene>
<proteinExistence type="predicted"/>
<dbReference type="Proteomes" id="UP000581206">
    <property type="component" value="Unassembled WGS sequence"/>
</dbReference>
<sequence length="176" mass="19184">MSTEPAVSEADLVDELAHRALWSAEDAATLRTAAPWWPFGGRALRPALAALIWDHDLNRPGAPENGAQRLASVWAWIQDRALDVDAAHTAHQNWLRDQRSGARNEPEPVDPYRSAAASYRAERDCLPDPGLLRHAATVLGVVPDLGFLDPHSTATTHELLEQLTSLRAANLAAAPR</sequence>
<protein>
    <submittedName>
        <fullName evidence="1">Uncharacterized protein</fullName>
    </submittedName>
</protein>
<dbReference type="AlphaFoldDB" id="A0A7X6KY94"/>
<evidence type="ECO:0000313" key="1">
    <source>
        <dbReference type="EMBL" id="NKY24406.1"/>
    </source>
</evidence>
<name>A0A7X6KY94_9CELL</name>
<reference evidence="1 2" key="1">
    <citation type="submission" date="2020-04" db="EMBL/GenBank/DDBJ databases">
        <title>MicrobeNet Type strains.</title>
        <authorList>
            <person name="Nicholson A.C."/>
        </authorList>
    </citation>
    <scope>NUCLEOTIDE SEQUENCE [LARGE SCALE GENOMIC DNA]</scope>
    <source>
        <strain evidence="1 2">ATCC BAA-788</strain>
    </source>
</reference>
<keyword evidence="2" id="KW-1185">Reference proteome</keyword>
<organism evidence="1 2">
    <name type="scientific">Cellulomonas denverensis</name>
    <dbReference type="NCBI Taxonomy" id="264297"/>
    <lineage>
        <taxon>Bacteria</taxon>
        <taxon>Bacillati</taxon>
        <taxon>Actinomycetota</taxon>
        <taxon>Actinomycetes</taxon>
        <taxon>Micrococcales</taxon>
        <taxon>Cellulomonadaceae</taxon>
        <taxon>Cellulomonas</taxon>
    </lineage>
</organism>
<dbReference type="RefSeq" id="WP_168631520.1">
    <property type="nucleotide sequence ID" value="NZ_BONL01000019.1"/>
</dbReference>